<comment type="caution">
    <text evidence="2">The sequence shown here is derived from an EMBL/GenBank/DDBJ whole genome shotgun (WGS) entry which is preliminary data.</text>
</comment>
<dbReference type="PANTHER" id="PTHR34227:SF1">
    <property type="entry name" value="DIMETHYL SULFOXIDE REDUCTASE CHAPERONE-RELATED"/>
    <property type="match status" value="1"/>
</dbReference>
<sequence>MCATEYWEPRVSQKSQTAGLDVQIAEEDLLRADLYAMLARLLAGPPDTATLESASKLGGDGSDLGQGVAALAKVAASAAPSGVEREYNTLFIGLGRGELLPYASYYLTGFLNEKPLARLRGHMAQLGIERNPDVKEPEDHIATLCEMMAGLIRGAYGDPLSLDDQHAFFNTHLATWAGHFFTDLEAAENSVFYAPVGKIGRAFMEIEIEAFRMDT</sequence>
<keyword evidence="3" id="KW-1185">Reference proteome</keyword>
<gene>
    <name evidence="2" type="ORF">GQ651_00615</name>
</gene>
<evidence type="ECO:0000256" key="1">
    <source>
        <dbReference type="ARBA" id="ARBA00023186"/>
    </source>
</evidence>
<dbReference type="Proteomes" id="UP000480350">
    <property type="component" value="Unassembled WGS sequence"/>
</dbReference>
<dbReference type="InterPro" id="IPR036411">
    <property type="entry name" value="TorD-like_sf"/>
</dbReference>
<dbReference type="InterPro" id="IPR020945">
    <property type="entry name" value="DMSO/NO3_reduct_chaperone"/>
</dbReference>
<evidence type="ECO:0000313" key="2">
    <source>
        <dbReference type="EMBL" id="MXQ06337.1"/>
    </source>
</evidence>
<dbReference type="InterPro" id="IPR050289">
    <property type="entry name" value="TorD/DmsD_chaperones"/>
</dbReference>
<dbReference type="AlphaFoldDB" id="A0A7C9MPC6"/>
<dbReference type="EMBL" id="WUPT01000001">
    <property type="protein sequence ID" value="MXQ06337.1"/>
    <property type="molecule type" value="Genomic_DNA"/>
</dbReference>
<proteinExistence type="predicted"/>
<evidence type="ECO:0000313" key="3">
    <source>
        <dbReference type="Proteomes" id="UP000480350"/>
    </source>
</evidence>
<reference evidence="2 3" key="2">
    <citation type="submission" date="2020-03" db="EMBL/GenBank/DDBJ databases">
        <title>Kangsaoukella pontilimi gen. nov., sp. nov., a new member of the family Rhodobacteraceae isolated from a tidal mudflat.</title>
        <authorList>
            <person name="Kim I.S."/>
        </authorList>
    </citation>
    <scope>NUCLEOTIDE SEQUENCE [LARGE SCALE GENOMIC DNA]</scope>
    <source>
        <strain evidence="2 3">GH1-50</strain>
    </source>
</reference>
<accession>A0A7C9MPC6</accession>
<keyword evidence="1" id="KW-0143">Chaperone</keyword>
<organism evidence="2 3">
    <name type="scientific">Kangsaoukella pontilimi</name>
    <dbReference type="NCBI Taxonomy" id="2691042"/>
    <lineage>
        <taxon>Bacteria</taxon>
        <taxon>Pseudomonadati</taxon>
        <taxon>Pseudomonadota</taxon>
        <taxon>Alphaproteobacteria</taxon>
        <taxon>Rhodobacterales</taxon>
        <taxon>Paracoccaceae</taxon>
        <taxon>Kangsaoukella</taxon>
    </lineage>
</organism>
<dbReference type="PANTHER" id="PTHR34227">
    <property type="entry name" value="CHAPERONE PROTEIN YCDY"/>
    <property type="match status" value="1"/>
</dbReference>
<name>A0A7C9MPC6_9RHOB</name>
<protein>
    <submittedName>
        <fullName evidence="2">Molecular chaperone TorD</fullName>
    </submittedName>
</protein>
<dbReference type="Pfam" id="PF02613">
    <property type="entry name" value="Nitrate_red_del"/>
    <property type="match status" value="1"/>
</dbReference>
<dbReference type="SUPFAM" id="SSF89155">
    <property type="entry name" value="TorD-like"/>
    <property type="match status" value="1"/>
</dbReference>
<dbReference type="Gene3D" id="1.10.3480.10">
    <property type="entry name" value="TorD-like"/>
    <property type="match status" value="1"/>
</dbReference>
<reference evidence="2 3" key="1">
    <citation type="submission" date="2019-12" db="EMBL/GenBank/DDBJ databases">
        <authorList>
            <person name="Lee S.D."/>
        </authorList>
    </citation>
    <scope>NUCLEOTIDE SEQUENCE [LARGE SCALE GENOMIC DNA]</scope>
    <source>
        <strain evidence="2 3">GH1-50</strain>
    </source>
</reference>